<comment type="subcellular location">
    <subcellularLocation>
        <location evidence="1">Secreted</location>
    </subcellularLocation>
</comment>
<name>A0A067RMR9_ZOONE</name>
<evidence type="ECO:0000256" key="3">
    <source>
        <dbReference type="ARBA" id="ARBA00022525"/>
    </source>
</evidence>
<feature type="chain" id="PRO_5001645316" evidence="5">
    <location>
        <begin position="22"/>
        <end position="87"/>
    </location>
</feature>
<organism evidence="6 7">
    <name type="scientific">Zootermopsis nevadensis</name>
    <name type="common">Dampwood termite</name>
    <dbReference type="NCBI Taxonomy" id="136037"/>
    <lineage>
        <taxon>Eukaryota</taxon>
        <taxon>Metazoa</taxon>
        <taxon>Ecdysozoa</taxon>
        <taxon>Arthropoda</taxon>
        <taxon>Hexapoda</taxon>
        <taxon>Insecta</taxon>
        <taxon>Pterygota</taxon>
        <taxon>Neoptera</taxon>
        <taxon>Polyneoptera</taxon>
        <taxon>Dictyoptera</taxon>
        <taxon>Blattodea</taxon>
        <taxon>Blattoidea</taxon>
        <taxon>Termitoidae</taxon>
        <taxon>Termopsidae</taxon>
        <taxon>Zootermopsis</taxon>
    </lineage>
</organism>
<gene>
    <name evidence="6" type="ORF">L798_04527</name>
</gene>
<sequence length="87" mass="10020">MKQLGAVILFFYLLTTEFTSAAIQLEDNRYLDKEFQTNAVNVRELATWIMQLLLHKGQQTICTHKRNSELINTLLGLPKILNEAGRK</sequence>
<dbReference type="InterPro" id="IPR009396">
    <property type="entry name" value="Pigment_DH"/>
</dbReference>
<proteinExistence type="inferred from homology"/>
<dbReference type="Pfam" id="PF06324">
    <property type="entry name" value="Pigment_DH"/>
    <property type="match status" value="1"/>
</dbReference>
<accession>A0A067RMR9</accession>
<dbReference type="GO" id="GO:0009416">
    <property type="term" value="P:response to light stimulus"/>
    <property type="evidence" value="ECO:0007669"/>
    <property type="project" value="InterPro"/>
</dbReference>
<dbReference type="GO" id="GO:0005576">
    <property type="term" value="C:extracellular region"/>
    <property type="evidence" value="ECO:0007669"/>
    <property type="project" value="UniProtKB-SubCell"/>
</dbReference>
<dbReference type="EMBL" id="KK852575">
    <property type="protein sequence ID" value="KDR21015.1"/>
    <property type="molecule type" value="Genomic_DNA"/>
</dbReference>
<keyword evidence="4" id="KW-0027">Amidation</keyword>
<evidence type="ECO:0000256" key="1">
    <source>
        <dbReference type="ARBA" id="ARBA00004613"/>
    </source>
</evidence>
<protein>
    <submittedName>
        <fullName evidence="6">Pigment-dispersing factor</fullName>
    </submittedName>
</protein>
<keyword evidence="3" id="KW-0964">Secreted</keyword>
<reference evidence="6 7" key="1">
    <citation type="journal article" date="2014" name="Nat. Commun.">
        <title>Molecular traces of alternative social organization in a termite genome.</title>
        <authorList>
            <person name="Terrapon N."/>
            <person name="Li C."/>
            <person name="Robertson H.M."/>
            <person name="Ji L."/>
            <person name="Meng X."/>
            <person name="Booth W."/>
            <person name="Chen Z."/>
            <person name="Childers C.P."/>
            <person name="Glastad K.M."/>
            <person name="Gokhale K."/>
            <person name="Gowin J."/>
            <person name="Gronenberg W."/>
            <person name="Hermansen R.A."/>
            <person name="Hu H."/>
            <person name="Hunt B.G."/>
            <person name="Huylmans A.K."/>
            <person name="Khalil S.M."/>
            <person name="Mitchell R.D."/>
            <person name="Munoz-Torres M.C."/>
            <person name="Mustard J.A."/>
            <person name="Pan H."/>
            <person name="Reese J.T."/>
            <person name="Scharf M.E."/>
            <person name="Sun F."/>
            <person name="Vogel H."/>
            <person name="Xiao J."/>
            <person name="Yang W."/>
            <person name="Yang Z."/>
            <person name="Yang Z."/>
            <person name="Zhou J."/>
            <person name="Zhu J."/>
            <person name="Brent C.S."/>
            <person name="Elsik C.G."/>
            <person name="Goodisman M.A."/>
            <person name="Liberles D.A."/>
            <person name="Roe R.M."/>
            <person name="Vargo E.L."/>
            <person name="Vilcinskas A."/>
            <person name="Wang J."/>
            <person name="Bornberg-Bauer E."/>
            <person name="Korb J."/>
            <person name="Zhang G."/>
            <person name="Liebig J."/>
        </authorList>
    </citation>
    <scope>NUCLEOTIDE SEQUENCE [LARGE SCALE GENOMIC DNA]</scope>
    <source>
        <tissue evidence="6">Whole organism</tissue>
    </source>
</reference>
<dbReference type="InParanoid" id="A0A067RMR9"/>
<evidence type="ECO:0000313" key="7">
    <source>
        <dbReference type="Proteomes" id="UP000027135"/>
    </source>
</evidence>
<evidence type="ECO:0000256" key="4">
    <source>
        <dbReference type="ARBA" id="ARBA00022815"/>
    </source>
</evidence>
<dbReference type="GO" id="GO:0005179">
    <property type="term" value="F:hormone activity"/>
    <property type="evidence" value="ECO:0007669"/>
    <property type="project" value="InterPro"/>
</dbReference>
<evidence type="ECO:0000313" key="6">
    <source>
        <dbReference type="EMBL" id="KDR21015.1"/>
    </source>
</evidence>
<keyword evidence="5" id="KW-0732">Signal</keyword>
<dbReference type="AlphaFoldDB" id="A0A067RMR9"/>
<dbReference type="STRING" id="136037.A0A067RMR9"/>
<evidence type="ECO:0000256" key="2">
    <source>
        <dbReference type="ARBA" id="ARBA00010172"/>
    </source>
</evidence>
<feature type="signal peptide" evidence="5">
    <location>
        <begin position="1"/>
        <end position="21"/>
    </location>
</feature>
<evidence type="ECO:0000256" key="5">
    <source>
        <dbReference type="SAM" id="SignalP"/>
    </source>
</evidence>
<comment type="similarity">
    <text evidence="2">Belongs to the arthropod PDH family.</text>
</comment>
<keyword evidence="7" id="KW-1185">Reference proteome</keyword>
<dbReference type="Proteomes" id="UP000027135">
    <property type="component" value="Unassembled WGS sequence"/>
</dbReference>